<dbReference type="Pfam" id="PF09994">
    <property type="entry name" value="T6SS_Tle1-like_cat"/>
    <property type="match status" value="2"/>
</dbReference>
<proteinExistence type="predicted"/>
<keyword evidence="3" id="KW-1185">Reference proteome</keyword>
<dbReference type="EMBL" id="WHUW01000270">
    <property type="protein sequence ID" value="KAF8416144.1"/>
    <property type="molecule type" value="Genomic_DNA"/>
</dbReference>
<organism evidence="2 3">
    <name type="scientific">Boletus edulis BED1</name>
    <dbReference type="NCBI Taxonomy" id="1328754"/>
    <lineage>
        <taxon>Eukaryota</taxon>
        <taxon>Fungi</taxon>
        <taxon>Dikarya</taxon>
        <taxon>Basidiomycota</taxon>
        <taxon>Agaricomycotina</taxon>
        <taxon>Agaricomycetes</taxon>
        <taxon>Agaricomycetidae</taxon>
        <taxon>Boletales</taxon>
        <taxon>Boletineae</taxon>
        <taxon>Boletaceae</taxon>
        <taxon>Boletoideae</taxon>
        <taxon>Boletus</taxon>
    </lineage>
</organism>
<dbReference type="AlphaFoldDB" id="A0AAD4G5C6"/>
<feature type="domain" description="T6SS Phospholipase effector Tle1-like catalytic" evidence="1">
    <location>
        <begin position="131"/>
        <end position="233"/>
    </location>
</feature>
<dbReference type="PANTHER" id="PTHR33840:SF1">
    <property type="entry name" value="TLE1 PHOSPHOLIPASE DOMAIN-CONTAINING PROTEIN"/>
    <property type="match status" value="1"/>
</dbReference>
<name>A0AAD4G5C6_BOLED</name>
<dbReference type="Proteomes" id="UP001194468">
    <property type="component" value="Unassembled WGS sequence"/>
</dbReference>
<protein>
    <recommendedName>
        <fullName evidence="1">T6SS Phospholipase effector Tle1-like catalytic domain-containing protein</fullName>
    </recommendedName>
</protein>
<sequence>MPEAIRNLVVCIDGTSNNFGRRNTNIVKLYRQIGLDAEAGCDKPQQRAYYSSGIGTHAKNLPLLHRVEKVISDWFDMALAWNVEENVKDAYGWIYLFGFSRGAYQVRVLASLIHEVGLIRTPTEKQIEIEIATEFKKTYCWWGVRIHFVGVWDTVSSVGLIKGDVFVSTSASVANASHFRHALALDERRVKFMPEYFQEMNAHRNNMLRLGADGDIKEVWFAGCHADVSVKYQSTITHNHDVI</sequence>
<accession>A0AAD4G5C6</accession>
<dbReference type="InterPro" id="IPR018712">
    <property type="entry name" value="Tle1-like_cat"/>
</dbReference>
<dbReference type="PANTHER" id="PTHR33840">
    <property type="match status" value="1"/>
</dbReference>
<reference evidence="2" key="2">
    <citation type="journal article" date="2020" name="Nat. Commun.">
        <title>Large-scale genome sequencing of mycorrhizal fungi provides insights into the early evolution of symbiotic traits.</title>
        <authorList>
            <person name="Miyauchi S."/>
            <person name="Kiss E."/>
            <person name="Kuo A."/>
            <person name="Drula E."/>
            <person name="Kohler A."/>
            <person name="Sanchez-Garcia M."/>
            <person name="Morin E."/>
            <person name="Andreopoulos B."/>
            <person name="Barry K.W."/>
            <person name="Bonito G."/>
            <person name="Buee M."/>
            <person name="Carver A."/>
            <person name="Chen C."/>
            <person name="Cichocki N."/>
            <person name="Clum A."/>
            <person name="Culley D."/>
            <person name="Crous P.W."/>
            <person name="Fauchery L."/>
            <person name="Girlanda M."/>
            <person name="Hayes R.D."/>
            <person name="Keri Z."/>
            <person name="LaButti K."/>
            <person name="Lipzen A."/>
            <person name="Lombard V."/>
            <person name="Magnuson J."/>
            <person name="Maillard F."/>
            <person name="Murat C."/>
            <person name="Nolan M."/>
            <person name="Ohm R.A."/>
            <person name="Pangilinan J."/>
            <person name="Pereira M.F."/>
            <person name="Perotto S."/>
            <person name="Peter M."/>
            <person name="Pfister S."/>
            <person name="Riley R."/>
            <person name="Sitrit Y."/>
            <person name="Stielow J.B."/>
            <person name="Szollosi G."/>
            <person name="Zifcakova L."/>
            <person name="Stursova M."/>
            <person name="Spatafora J.W."/>
            <person name="Tedersoo L."/>
            <person name="Vaario L.M."/>
            <person name="Yamada A."/>
            <person name="Yan M."/>
            <person name="Wang P."/>
            <person name="Xu J."/>
            <person name="Bruns T."/>
            <person name="Baldrian P."/>
            <person name="Vilgalys R."/>
            <person name="Dunand C."/>
            <person name="Henrissat B."/>
            <person name="Grigoriev I.V."/>
            <person name="Hibbett D."/>
            <person name="Nagy L.G."/>
            <person name="Martin F.M."/>
        </authorList>
    </citation>
    <scope>NUCLEOTIDE SEQUENCE</scope>
    <source>
        <strain evidence="2">BED1</strain>
    </source>
</reference>
<evidence type="ECO:0000313" key="3">
    <source>
        <dbReference type="Proteomes" id="UP001194468"/>
    </source>
</evidence>
<comment type="caution">
    <text evidence="2">The sequence shown here is derived from an EMBL/GenBank/DDBJ whole genome shotgun (WGS) entry which is preliminary data.</text>
</comment>
<evidence type="ECO:0000259" key="1">
    <source>
        <dbReference type="Pfam" id="PF09994"/>
    </source>
</evidence>
<gene>
    <name evidence="2" type="ORF">L210DRAFT_3616305</name>
</gene>
<reference evidence="2" key="1">
    <citation type="submission" date="2019-10" db="EMBL/GenBank/DDBJ databases">
        <authorList>
            <consortium name="DOE Joint Genome Institute"/>
            <person name="Kuo A."/>
            <person name="Miyauchi S."/>
            <person name="Kiss E."/>
            <person name="Drula E."/>
            <person name="Kohler A."/>
            <person name="Sanchez-Garcia M."/>
            <person name="Andreopoulos B."/>
            <person name="Barry K.W."/>
            <person name="Bonito G."/>
            <person name="Buee M."/>
            <person name="Carver A."/>
            <person name="Chen C."/>
            <person name="Cichocki N."/>
            <person name="Clum A."/>
            <person name="Culley D."/>
            <person name="Crous P.W."/>
            <person name="Fauchery L."/>
            <person name="Girlanda M."/>
            <person name="Hayes R."/>
            <person name="Keri Z."/>
            <person name="LaButti K."/>
            <person name="Lipzen A."/>
            <person name="Lombard V."/>
            <person name="Magnuson J."/>
            <person name="Maillard F."/>
            <person name="Morin E."/>
            <person name="Murat C."/>
            <person name="Nolan M."/>
            <person name="Ohm R."/>
            <person name="Pangilinan J."/>
            <person name="Pereira M."/>
            <person name="Perotto S."/>
            <person name="Peter M."/>
            <person name="Riley R."/>
            <person name="Sitrit Y."/>
            <person name="Stielow B."/>
            <person name="Szollosi G."/>
            <person name="Zifcakova L."/>
            <person name="Stursova M."/>
            <person name="Spatafora J.W."/>
            <person name="Tedersoo L."/>
            <person name="Vaario L.-M."/>
            <person name="Yamada A."/>
            <person name="Yan M."/>
            <person name="Wang P."/>
            <person name="Xu J."/>
            <person name="Bruns T."/>
            <person name="Baldrian P."/>
            <person name="Vilgalys R."/>
            <person name="Henrissat B."/>
            <person name="Grigoriev I.V."/>
            <person name="Hibbett D."/>
            <person name="Nagy L.G."/>
            <person name="Martin F.M."/>
        </authorList>
    </citation>
    <scope>NUCLEOTIDE SEQUENCE</scope>
    <source>
        <strain evidence="2">BED1</strain>
    </source>
</reference>
<evidence type="ECO:0000313" key="2">
    <source>
        <dbReference type="EMBL" id="KAF8416144.1"/>
    </source>
</evidence>
<feature type="domain" description="T6SS Phospholipase effector Tle1-like catalytic" evidence="1">
    <location>
        <begin position="6"/>
        <end position="128"/>
    </location>
</feature>